<keyword evidence="2" id="KW-1015">Disulfide bond</keyword>
<reference evidence="5 6" key="1">
    <citation type="submission" date="2018-08" db="EMBL/GenBank/DDBJ databases">
        <title>Sequencing the genomes of 1000 actinobacteria strains.</title>
        <authorList>
            <person name="Klenk H.-P."/>
        </authorList>
    </citation>
    <scope>NUCLEOTIDE SEQUENCE [LARGE SCALE GENOMIC DNA]</scope>
    <source>
        <strain evidence="5 6">DSM 43927</strain>
    </source>
</reference>
<dbReference type="GO" id="GO:0004806">
    <property type="term" value="F:triacylglycerol lipase activity"/>
    <property type="evidence" value="ECO:0007669"/>
    <property type="project" value="TreeGrafter"/>
</dbReference>
<feature type="domain" description="SGNH hydrolase-type esterase" evidence="4">
    <location>
        <begin position="37"/>
        <end position="277"/>
    </location>
</feature>
<dbReference type="EMBL" id="QTTT01000001">
    <property type="protein sequence ID" value="REE97124.1"/>
    <property type="molecule type" value="Genomic_DNA"/>
</dbReference>
<dbReference type="PANTHER" id="PTHR37981:SF1">
    <property type="entry name" value="SGNH HYDROLASE-TYPE ESTERASE DOMAIN-CONTAINING PROTEIN"/>
    <property type="match status" value="1"/>
</dbReference>
<evidence type="ECO:0000256" key="3">
    <source>
        <dbReference type="SAM" id="SignalP"/>
    </source>
</evidence>
<evidence type="ECO:0000256" key="2">
    <source>
        <dbReference type="PIRSR" id="PIRSR637460-2"/>
    </source>
</evidence>
<dbReference type="CDD" id="cd01823">
    <property type="entry name" value="SEST_like"/>
    <property type="match status" value="1"/>
</dbReference>
<accession>A0A3D9SX31</accession>
<protein>
    <submittedName>
        <fullName evidence="5">GDSL-like lipase/acylhydrolase family protein</fullName>
    </submittedName>
</protein>
<feature type="chain" id="PRO_5038443518" evidence="3">
    <location>
        <begin position="29"/>
        <end position="292"/>
    </location>
</feature>
<comment type="caution">
    <text evidence="5">The sequence shown here is derived from an EMBL/GenBank/DDBJ whole genome shotgun (WGS) entry which is preliminary data.</text>
</comment>
<dbReference type="AlphaFoldDB" id="A0A3D9SX31"/>
<name>A0A3D9SX31_9ACTN</name>
<dbReference type="PANTHER" id="PTHR37981">
    <property type="entry name" value="LIPASE 2"/>
    <property type="match status" value="1"/>
</dbReference>
<dbReference type="InterPro" id="IPR036514">
    <property type="entry name" value="SGNH_hydro_sf"/>
</dbReference>
<keyword evidence="6" id="KW-1185">Reference proteome</keyword>
<dbReference type="RefSeq" id="WP_116022658.1">
    <property type="nucleotide sequence ID" value="NZ_QTTT01000001.1"/>
</dbReference>
<dbReference type="InterPro" id="IPR013830">
    <property type="entry name" value="SGNH_hydro"/>
</dbReference>
<organism evidence="5 6">
    <name type="scientific">Thermomonospora umbrina</name>
    <dbReference type="NCBI Taxonomy" id="111806"/>
    <lineage>
        <taxon>Bacteria</taxon>
        <taxon>Bacillati</taxon>
        <taxon>Actinomycetota</taxon>
        <taxon>Actinomycetes</taxon>
        <taxon>Streptosporangiales</taxon>
        <taxon>Thermomonosporaceae</taxon>
        <taxon>Thermomonospora</taxon>
    </lineage>
</organism>
<feature type="active site" evidence="1">
    <location>
        <position position="271"/>
    </location>
</feature>
<feature type="disulfide bond" evidence="2">
    <location>
        <begin position="135"/>
        <end position="148"/>
    </location>
</feature>
<dbReference type="OrthoDB" id="5503950at2"/>
<evidence type="ECO:0000313" key="6">
    <source>
        <dbReference type="Proteomes" id="UP000256661"/>
    </source>
</evidence>
<dbReference type="GO" id="GO:0019433">
    <property type="term" value="P:triglyceride catabolic process"/>
    <property type="evidence" value="ECO:0007669"/>
    <property type="project" value="TreeGrafter"/>
</dbReference>
<gene>
    <name evidence="5" type="ORF">DFJ69_2580</name>
</gene>
<dbReference type="Gene3D" id="3.40.50.1110">
    <property type="entry name" value="SGNH hydrolase"/>
    <property type="match status" value="1"/>
</dbReference>
<feature type="disulfide bond" evidence="2">
    <location>
        <begin position="59"/>
        <end position="84"/>
    </location>
</feature>
<dbReference type="Pfam" id="PF13472">
    <property type="entry name" value="Lipase_GDSL_2"/>
    <property type="match status" value="1"/>
</dbReference>
<evidence type="ECO:0000256" key="1">
    <source>
        <dbReference type="PIRSR" id="PIRSR637460-1"/>
    </source>
</evidence>
<feature type="signal peptide" evidence="3">
    <location>
        <begin position="1"/>
        <end position="28"/>
    </location>
</feature>
<sequence>MARRALAALSILAAAVTLPTATATSARAETAPIRYVALGDSYTAGPLTSLFQPGSPLGCLRGIGNYPSIVARTLRPASFKDVSCSGAKTKHFTEAQSFSIGRPNPPQYDALSTETTLVSLTIGGNDIGFSKAVRCFELSYSDPEGSPCKDELTAGGVDQFAQSIAAAAPKVGTALAGIAQRAPNAKVFLLNYPLILPAEGNGCFPWVPIAKGDVPYLRDVQKWLNGMLADQAAQHGVTLVDTAEPGHDACQPNPLKRWVEGIPTQFAAPAHPNMWGEAAMASLLLEAVRAAG</sequence>
<dbReference type="SUPFAM" id="SSF52266">
    <property type="entry name" value="SGNH hydrolase"/>
    <property type="match status" value="1"/>
</dbReference>
<dbReference type="Proteomes" id="UP000256661">
    <property type="component" value="Unassembled WGS sequence"/>
</dbReference>
<proteinExistence type="predicted"/>
<keyword evidence="3" id="KW-0732">Signal</keyword>
<evidence type="ECO:0000313" key="5">
    <source>
        <dbReference type="EMBL" id="REE97124.1"/>
    </source>
</evidence>
<dbReference type="InterPro" id="IPR037460">
    <property type="entry name" value="SEST-like"/>
</dbReference>
<feature type="active site" description="Nucleophile" evidence="1">
    <location>
        <position position="41"/>
    </location>
</feature>
<evidence type="ECO:0000259" key="4">
    <source>
        <dbReference type="Pfam" id="PF13472"/>
    </source>
</evidence>
<keyword evidence="5" id="KW-0378">Hydrolase</keyword>